<comment type="pathway">
    <text evidence="2 15">Cofactor biosynthesis; FAD biosynthesis; FAD from FMN: step 1/1.</text>
</comment>
<evidence type="ECO:0000313" key="17">
    <source>
        <dbReference type="EMBL" id="NDL59278.1"/>
    </source>
</evidence>
<dbReference type="GO" id="GO:0005524">
    <property type="term" value="F:ATP binding"/>
    <property type="evidence" value="ECO:0007669"/>
    <property type="project" value="UniProtKB-UniRule"/>
</dbReference>
<keyword evidence="4 15" id="KW-0285">Flavoprotein</keyword>
<dbReference type="GO" id="GO:0003919">
    <property type="term" value="F:FMN adenylyltransferase activity"/>
    <property type="evidence" value="ECO:0007669"/>
    <property type="project" value="UniProtKB-UniRule"/>
</dbReference>
<evidence type="ECO:0000256" key="1">
    <source>
        <dbReference type="ARBA" id="ARBA00002121"/>
    </source>
</evidence>
<keyword evidence="11 15" id="KW-0067">ATP-binding</keyword>
<evidence type="ECO:0000256" key="9">
    <source>
        <dbReference type="ARBA" id="ARBA00022777"/>
    </source>
</evidence>
<keyword evidence="9 15" id="KW-0418">Kinase</keyword>
<name>A0A7K3MA53_9ACTN</name>
<comment type="catalytic activity">
    <reaction evidence="14 15">
        <text>FMN + ATP + H(+) = FAD + diphosphate</text>
        <dbReference type="Rhea" id="RHEA:17237"/>
        <dbReference type="ChEBI" id="CHEBI:15378"/>
        <dbReference type="ChEBI" id="CHEBI:30616"/>
        <dbReference type="ChEBI" id="CHEBI:33019"/>
        <dbReference type="ChEBI" id="CHEBI:57692"/>
        <dbReference type="ChEBI" id="CHEBI:58210"/>
        <dbReference type="EC" id="2.7.7.2"/>
    </reaction>
</comment>
<dbReference type="InterPro" id="IPR023465">
    <property type="entry name" value="Riboflavin_kinase_dom_sf"/>
</dbReference>
<proteinExistence type="inferred from homology"/>
<evidence type="ECO:0000256" key="13">
    <source>
        <dbReference type="ARBA" id="ARBA00047880"/>
    </source>
</evidence>
<evidence type="ECO:0000256" key="7">
    <source>
        <dbReference type="ARBA" id="ARBA00022695"/>
    </source>
</evidence>
<dbReference type="FunFam" id="2.40.30.30:FF:000003">
    <property type="entry name" value="Riboflavin biosynthesis protein"/>
    <property type="match status" value="1"/>
</dbReference>
<evidence type="ECO:0000256" key="3">
    <source>
        <dbReference type="ARBA" id="ARBA00005201"/>
    </source>
</evidence>
<accession>A0A7K3MA53</accession>
<dbReference type="CDD" id="cd02064">
    <property type="entry name" value="FAD_synthetase_N"/>
    <property type="match status" value="1"/>
</dbReference>
<comment type="function">
    <text evidence="1">Catalyzes the phosphorylation of riboflavin to FMN followed by the adenylation of FMN to FAD.</text>
</comment>
<dbReference type="Gene3D" id="2.40.30.30">
    <property type="entry name" value="Riboflavin kinase-like"/>
    <property type="match status" value="1"/>
</dbReference>
<dbReference type="EC" id="2.7.7.2" evidence="15"/>
<evidence type="ECO:0000256" key="12">
    <source>
        <dbReference type="ARBA" id="ARBA00023268"/>
    </source>
</evidence>
<comment type="caution">
    <text evidence="17">The sequence shown here is derived from an EMBL/GenBank/DDBJ whole genome shotgun (WGS) entry which is preliminary data.</text>
</comment>
<comment type="catalytic activity">
    <reaction evidence="13 15">
        <text>riboflavin + ATP = FMN + ADP + H(+)</text>
        <dbReference type="Rhea" id="RHEA:14357"/>
        <dbReference type="ChEBI" id="CHEBI:15378"/>
        <dbReference type="ChEBI" id="CHEBI:30616"/>
        <dbReference type="ChEBI" id="CHEBI:57986"/>
        <dbReference type="ChEBI" id="CHEBI:58210"/>
        <dbReference type="ChEBI" id="CHEBI:456216"/>
        <dbReference type="EC" id="2.7.1.26"/>
    </reaction>
</comment>
<dbReference type="Gene3D" id="3.40.50.620">
    <property type="entry name" value="HUPs"/>
    <property type="match status" value="1"/>
</dbReference>
<dbReference type="InterPro" id="IPR023468">
    <property type="entry name" value="Riboflavin_kinase"/>
</dbReference>
<reference evidence="17 18" key="1">
    <citation type="submission" date="2019-11" db="EMBL/GenBank/DDBJ databases">
        <authorList>
            <person name="Li X.-J."/>
            <person name="Feng X.-M."/>
        </authorList>
    </citation>
    <scope>NUCLEOTIDE SEQUENCE [LARGE SCALE GENOMIC DNA]</scope>
    <source>
        <strain evidence="17 18">XMNu-373</strain>
    </source>
</reference>
<evidence type="ECO:0000256" key="14">
    <source>
        <dbReference type="ARBA" id="ARBA00049494"/>
    </source>
</evidence>
<dbReference type="InterPro" id="IPR015865">
    <property type="entry name" value="Riboflavin_kinase_bac/euk"/>
</dbReference>
<evidence type="ECO:0000256" key="11">
    <source>
        <dbReference type="ARBA" id="ARBA00022840"/>
    </source>
</evidence>
<dbReference type="SMART" id="SM00904">
    <property type="entry name" value="Flavokinase"/>
    <property type="match status" value="1"/>
</dbReference>
<dbReference type="PIRSF" id="PIRSF004491">
    <property type="entry name" value="FAD_Synth"/>
    <property type="match status" value="1"/>
</dbReference>
<organism evidence="17 18">
    <name type="scientific">Phytoactinopolyspora mesophila</name>
    <dbReference type="NCBI Taxonomy" id="2650750"/>
    <lineage>
        <taxon>Bacteria</taxon>
        <taxon>Bacillati</taxon>
        <taxon>Actinomycetota</taxon>
        <taxon>Actinomycetes</taxon>
        <taxon>Jiangellales</taxon>
        <taxon>Jiangellaceae</taxon>
        <taxon>Phytoactinopolyspora</taxon>
    </lineage>
</organism>
<evidence type="ECO:0000256" key="10">
    <source>
        <dbReference type="ARBA" id="ARBA00022827"/>
    </source>
</evidence>
<dbReference type="InterPro" id="IPR014729">
    <property type="entry name" value="Rossmann-like_a/b/a_fold"/>
</dbReference>
<dbReference type="NCBIfam" id="TIGR00083">
    <property type="entry name" value="ribF"/>
    <property type="match status" value="1"/>
</dbReference>
<comment type="pathway">
    <text evidence="3 15">Cofactor biosynthesis; FMN biosynthesis; FMN from riboflavin (ATP route): step 1/1.</text>
</comment>
<dbReference type="GO" id="GO:0009231">
    <property type="term" value="P:riboflavin biosynthetic process"/>
    <property type="evidence" value="ECO:0007669"/>
    <property type="project" value="InterPro"/>
</dbReference>
<keyword evidence="6 15" id="KW-0808">Transferase</keyword>
<evidence type="ECO:0000256" key="15">
    <source>
        <dbReference type="PIRNR" id="PIRNR004491"/>
    </source>
</evidence>
<keyword evidence="18" id="KW-1185">Reference proteome</keyword>
<comment type="similarity">
    <text evidence="15">Belongs to the ribF family.</text>
</comment>
<dbReference type="Pfam" id="PF06574">
    <property type="entry name" value="FAD_syn"/>
    <property type="match status" value="1"/>
</dbReference>
<dbReference type="NCBIfam" id="NF004160">
    <property type="entry name" value="PRK05627.1-3"/>
    <property type="match status" value="1"/>
</dbReference>
<dbReference type="RefSeq" id="WP_162451981.1">
    <property type="nucleotide sequence ID" value="NZ_WLZY01000007.1"/>
</dbReference>
<dbReference type="PANTHER" id="PTHR22749:SF6">
    <property type="entry name" value="RIBOFLAVIN KINASE"/>
    <property type="match status" value="1"/>
</dbReference>
<dbReference type="InterPro" id="IPR015864">
    <property type="entry name" value="FAD_synthase"/>
</dbReference>
<dbReference type="UniPathway" id="UPA00277">
    <property type="reaction ID" value="UER00407"/>
</dbReference>
<keyword evidence="7 15" id="KW-0548">Nucleotidyltransferase</keyword>
<dbReference type="SUPFAM" id="SSF52374">
    <property type="entry name" value="Nucleotidylyl transferase"/>
    <property type="match status" value="1"/>
</dbReference>
<dbReference type="PANTHER" id="PTHR22749">
    <property type="entry name" value="RIBOFLAVIN KINASE/FMN ADENYLYLTRANSFERASE"/>
    <property type="match status" value="1"/>
</dbReference>
<sequence length="311" mass="33118">MAVWFSPSEVPGDLGGSVVTIGVFDAVHRGHQAVIAAAVRHGARLGLPVVVVTFDPMPIAVIRPDHAPAPLTVIADRARLLSEAGADHILVLPFTRDRSEQWAEDFVDDVLVSVLGARAVIVGEDFRFGYRAKGDVPLLRDLGAARGFEVEALPPMGDDATQRWSSTAVRAMLAQGDVSGVAEALGREWAVTGIVVRGDQRGRELGFPTANVPTPDGLAVPADGVYAGWLEAPGAPKLPAAISVGSNPTFDGVSHRVEAYVLDRTDLDLYGTEVSVQFTDRIRGQKRFESVDDLITAMNADVAAVRERLNS</sequence>
<dbReference type="SUPFAM" id="SSF82114">
    <property type="entry name" value="Riboflavin kinase-like"/>
    <property type="match status" value="1"/>
</dbReference>
<evidence type="ECO:0000256" key="8">
    <source>
        <dbReference type="ARBA" id="ARBA00022741"/>
    </source>
</evidence>
<keyword evidence="10 15" id="KW-0274">FAD</keyword>
<dbReference type="EMBL" id="WLZY01000007">
    <property type="protein sequence ID" value="NDL59278.1"/>
    <property type="molecule type" value="Genomic_DNA"/>
</dbReference>
<feature type="domain" description="Riboflavin kinase" evidence="16">
    <location>
        <begin position="184"/>
        <end position="310"/>
    </location>
</feature>
<keyword evidence="8 15" id="KW-0547">Nucleotide-binding</keyword>
<evidence type="ECO:0000259" key="16">
    <source>
        <dbReference type="SMART" id="SM00904"/>
    </source>
</evidence>
<dbReference type="FunFam" id="3.40.50.620:FF:000021">
    <property type="entry name" value="Riboflavin biosynthesis protein"/>
    <property type="match status" value="1"/>
</dbReference>
<evidence type="ECO:0000256" key="5">
    <source>
        <dbReference type="ARBA" id="ARBA00022643"/>
    </source>
</evidence>
<gene>
    <name evidence="17" type="ORF">F7O44_19595</name>
</gene>
<dbReference type="GO" id="GO:0008531">
    <property type="term" value="F:riboflavin kinase activity"/>
    <property type="evidence" value="ECO:0007669"/>
    <property type="project" value="UniProtKB-UniRule"/>
</dbReference>
<dbReference type="Pfam" id="PF01687">
    <property type="entry name" value="Flavokinase"/>
    <property type="match status" value="1"/>
</dbReference>
<evidence type="ECO:0000256" key="4">
    <source>
        <dbReference type="ARBA" id="ARBA00022630"/>
    </source>
</evidence>
<dbReference type="AlphaFoldDB" id="A0A7K3MA53"/>
<dbReference type="InterPro" id="IPR002606">
    <property type="entry name" value="Riboflavin_kinase_bac"/>
</dbReference>
<evidence type="ECO:0000313" key="18">
    <source>
        <dbReference type="Proteomes" id="UP000460435"/>
    </source>
</evidence>
<evidence type="ECO:0000256" key="2">
    <source>
        <dbReference type="ARBA" id="ARBA00004726"/>
    </source>
</evidence>
<dbReference type="GO" id="GO:0009398">
    <property type="term" value="P:FMN biosynthetic process"/>
    <property type="evidence" value="ECO:0007669"/>
    <property type="project" value="UniProtKB-UniRule"/>
</dbReference>
<dbReference type="GO" id="GO:0006747">
    <property type="term" value="P:FAD biosynthetic process"/>
    <property type="evidence" value="ECO:0007669"/>
    <property type="project" value="UniProtKB-UniRule"/>
</dbReference>
<keyword evidence="12" id="KW-0511">Multifunctional enzyme</keyword>
<dbReference type="Proteomes" id="UP000460435">
    <property type="component" value="Unassembled WGS sequence"/>
</dbReference>
<keyword evidence="5 15" id="KW-0288">FMN</keyword>
<dbReference type="EC" id="2.7.1.26" evidence="15"/>
<evidence type="ECO:0000256" key="6">
    <source>
        <dbReference type="ARBA" id="ARBA00022679"/>
    </source>
</evidence>
<protein>
    <recommendedName>
        <fullName evidence="15">Riboflavin biosynthesis protein</fullName>
    </recommendedName>
    <domain>
        <recommendedName>
            <fullName evidence="15">Riboflavin kinase</fullName>
            <ecNumber evidence="15">2.7.1.26</ecNumber>
        </recommendedName>
        <alternativeName>
            <fullName evidence="15">Flavokinase</fullName>
        </alternativeName>
    </domain>
    <domain>
        <recommendedName>
            <fullName evidence="15">FMN adenylyltransferase</fullName>
            <ecNumber evidence="15">2.7.7.2</ecNumber>
        </recommendedName>
        <alternativeName>
            <fullName evidence="15">FAD pyrophosphorylase</fullName>
        </alternativeName>
        <alternativeName>
            <fullName evidence="15">FAD synthase</fullName>
        </alternativeName>
    </domain>
</protein>
<dbReference type="UniPathway" id="UPA00276">
    <property type="reaction ID" value="UER00406"/>
</dbReference>